<evidence type="ECO:0000256" key="1">
    <source>
        <dbReference type="ARBA" id="ARBA00022723"/>
    </source>
</evidence>
<sequence>MAAFINLEDSPMFQKQVCSLEGTAEELKDRCQKLYKGVKKFMGVLGEASKGESAFADCLEEFGSGHDDPISLSIGGPVISKFINTLRELASYKEFLCSQVEHVLLERLMNFINVDLQEAKVFNYVS</sequence>
<evidence type="ECO:0000313" key="4">
    <source>
        <dbReference type="EMBL" id="KAF2549205.1"/>
    </source>
</evidence>
<name>A0A8S9GSC0_BRACR</name>
<reference evidence="4" key="1">
    <citation type="submission" date="2019-12" db="EMBL/GenBank/DDBJ databases">
        <title>Genome sequencing and annotation of Brassica cretica.</title>
        <authorList>
            <person name="Studholme D.J."/>
            <person name="Sarris P.F."/>
        </authorList>
    </citation>
    <scope>NUCLEOTIDE SEQUENCE</scope>
    <source>
        <strain evidence="4">PFS-102/07</strain>
        <tissue evidence="4">Leaf</tissue>
    </source>
</reference>
<dbReference type="Pfam" id="PF16746">
    <property type="entry name" value="BAR_3"/>
    <property type="match status" value="1"/>
</dbReference>
<organism evidence="4">
    <name type="scientific">Brassica cretica</name>
    <name type="common">Mustard</name>
    <dbReference type="NCBI Taxonomy" id="69181"/>
    <lineage>
        <taxon>Eukaryota</taxon>
        <taxon>Viridiplantae</taxon>
        <taxon>Streptophyta</taxon>
        <taxon>Embryophyta</taxon>
        <taxon>Tracheophyta</taxon>
        <taxon>Spermatophyta</taxon>
        <taxon>Magnoliopsida</taxon>
        <taxon>eudicotyledons</taxon>
        <taxon>Gunneridae</taxon>
        <taxon>Pentapetalae</taxon>
        <taxon>rosids</taxon>
        <taxon>malvids</taxon>
        <taxon>Brassicales</taxon>
        <taxon>Brassicaceae</taxon>
        <taxon>Brassiceae</taxon>
        <taxon>Brassica</taxon>
    </lineage>
</organism>
<dbReference type="PANTHER" id="PTHR23180:SF404">
    <property type="entry name" value="ADP-RIBOSYLATION FACTOR GTPASE-ACTIVATING PROTEIN AGD4"/>
    <property type="match status" value="1"/>
</dbReference>
<protein>
    <recommendedName>
        <fullName evidence="3">BAR domain-containing protein</fullName>
    </recommendedName>
</protein>
<dbReference type="PANTHER" id="PTHR23180">
    <property type="entry name" value="CENTAURIN/ARF"/>
    <property type="match status" value="1"/>
</dbReference>
<dbReference type="EMBL" id="QGKY02001925">
    <property type="protein sequence ID" value="KAF2549205.1"/>
    <property type="molecule type" value="Genomic_DNA"/>
</dbReference>
<dbReference type="InterPro" id="IPR004148">
    <property type="entry name" value="BAR_dom"/>
</dbReference>
<feature type="domain" description="BAR" evidence="3">
    <location>
        <begin position="7"/>
        <end position="120"/>
    </location>
</feature>
<dbReference type="GO" id="GO:0046872">
    <property type="term" value="F:metal ion binding"/>
    <property type="evidence" value="ECO:0007669"/>
    <property type="project" value="UniProtKB-KW"/>
</dbReference>
<dbReference type="InterPro" id="IPR045258">
    <property type="entry name" value="ACAP1/2/3-like"/>
</dbReference>
<dbReference type="GO" id="GO:0005737">
    <property type="term" value="C:cytoplasm"/>
    <property type="evidence" value="ECO:0007669"/>
    <property type="project" value="InterPro"/>
</dbReference>
<proteinExistence type="predicted"/>
<keyword evidence="2" id="KW-0862">Zinc</keyword>
<evidence type="ECO:0000256" key="2">
    <source>
        <dbReference type="ARBA" id="ARBA00022833"/>
    </source>
</evidence>
<dbReference type="AlphaFoldDB" id="A0A8S9GSC0"/>
<accession>A0A8S9GSC0</accession>
<comment type="caution">
    <text evidence="4">The sequence shown here is derived from an EMBL/GenBank/DDBJ whole genome shotgun (WGS) entry which is preliminary data.</text>
</comment>
<evidence type="ECO:0000259" key="3">
    <source>
        <dbReference type="Pfam" id="PF16746"/>
    </source>
</evidence>
<dbReference type="GO" id="GO:0005096">
    <property type="term" value="F:GTPase activator activity"/>
    <property type="evidence" value="ECO:0007669"/>
    <property type="project" value="InterPro"/>
</dbReference>
<dbReference type="InterPro" id="IPR027267">
    <property type="entry name" value="AH/BAR_dom_sf"/>
</dbReference>
<dbReference type="Gene3D" id="1.20.1270.60">
    <property type="entry name" value="Arfaptin homology (AH) domain/BAR domain"/>
    <property type="match status" value="1"/>
</dbReference>
<dbReference type="SUPFAM" id="SSF103657">
    <property type="entry name" value="BAR/IMD domain-like"/>
    <property type="match status" value="1"/>
</dbReference>
<gene>
    <name evidence="4" type="ORF">F2Q70_00019731</name>
</gene>
<keyword evidence="1" id="KW-0479">Metal-binding</keyword>